<reference evidence="1" key="1">
    <citation type="submission" date="2021-05" db="EMBL/GenBank/DDBJ databases">
        <authorList>
            <person name="Scholz U."/>
            <person name="Mascher M."/>
            <person name="Fiebig A."/>
        </authorList>
    </citation>
    <scope>NUCLEOTIDE SEQUENCE [LARGE SCALE GENOMIC DNA]</scope>
</reference>
<sequence>MGAATTMRSPLLPSFLLLLLAAALASAAPASRLVLLSPSVSHPSSCLDNPPDLTAAGDEAGELVHDLGGLEAYVTGSRGSPRAIVLASDYYGFQAPKLRKIADQVADEGYLVVVPDLLHGDPYKDEAKIPFQDWIKTHSPVEAAEKTKALIAALKKQGVSAVGVGGYCWGGKVAIELSKSSEIEVVVVSHPSLVTVDDIKDVKHPVEILGAELDGSSPPALVHQFEQALDQNKGIDHFVKIFPGVAHGFACRYDANNPFAVKTAEEARKNMVSWFNKYLKKGQELPFHES</sequence>
<protein>
    <submittedName>
        <fullName evidence="1">Uncharacterized protein</fullName>
    </submittedName>
</protein>
<evidence type="ECO:0000313" key="1">
    <source>
        <dbReference type="EnsemblPlants" id="AVESA.00010b.r2.1AG0053400.1.CDS"/>
    </source>
</evidence>
<name>A0ACD5THC2_AVESA</name>
<dbReference type="EnsemblPlants" id="AVESA.00010b.r2.1AG0053400.1">
    <property type="protein sequence ID" value="AVESA.00010b.r2.1AG0053400.1.CDS"/>
    <property type="gene ID" value="AVESA.00010b.r2.1AG0053400"/>
</dbReference>
<organism evidence="1 2">
    <name type="scientific">Avena sativa</name>
    <name type="common">Oat</name>
    <dbReference type="NCBI Taxonomy" id="4498"/>
    <lineage>
        <taxon>Eukaryota</taxon>
        <taxon>Viridiplantae</taxon>
        <taxon>Streptophyta</taxon>
        <taxon>Embryophyta</taxon>
        <taxon>Tracheophyta</taxon>
        <taxon>Spermatophyta</taxon>
        <taxon>Magnoliopsida</taxon>
        <taxon>Liliopsida</taxon>
        <taxon>Poales</taxon>
        <taxon>Poaceae</taxon>
        <taxon>BOP clade</taxon>
        <taxon>Pooideae</taxon>
        <taxon>Poodae</taxon>
        <taxon>Poeae</taxon>
        <taxon>Poeae Chloroplast Group 1 (Aveneae type)</taxon>
        <taxon>Aveninae</taxon>
        <taxon>Avena</taxon>
    </lineage>
</organism>
<accession>A0ACD5THC2</accession>
<evidence type="ECO:0000313" key="2">
    <source>
        <dbReference type="Proteomes" id="UP001732700"/>
    </source>
</evidence>
<dbReference type="Proteomes" id="UP001732700">
    <property type="component" value="Chromosome 1A"/>
</dbReference>
<keyword evidence="2" id="KW-1185">Reference proteome</keyword>
<reference evidence="1" key="2">
    <citation type="submission" date="2025-09" db="UniProtKB">
        <authorList>
            <consortium name="EnsemblPlants"/>
        </authorList>
    </citation>
    <scope>IDENTIFICATION</scope>
</reference>
<proteinExistence type="predicted"/>